<reference evidence="7" key="2">
    <citation type="submission" date="2021-03" db="UniProtKB">
        <authorList>
            <consortium name="EnsemblPlants"/>
        </authorList>
    </citation>
    <scope>IDENTIFICATION</scope>
</reference>
<feature type="compositionally biased region" description="Basic and acidic residues" evidence="5">
    <location>
        <begin position="160"/>
        <end position="172"/>
    </location>
</feature>
<dbReference type="EnsemblPlants" id="AUR62001365-RA">
    <property type="protein sequence ID" value="AUR62001365-RA:cds"/>
    <property type="gene ID" value="AUR62001365"/>
</dbReference>
<dbReference type="Gramene" id="AUR62001365-RA">
    <property type="protein sequence ID" value="AUR62001365-RA:cds"/>
    <property type="gene ID" value="AUR62001365"/>
</dbReference>
<evidence type="ECO:0000256" key="1">
    <source>
        <dbReference type="ARBA" id="ARBA00023015"/>
    </source>
</evidence>
<evidence type="ECO:0000256" key="2">
    <source>
        <dbReference type="ARBA" id="ARBA00023125"/>
    </source>
</evidence>
<keyword evidence="1" id="KW-0805">Transcription regulation</keyword>
<dbReference type="PANTHER" id="PTHR31719:SF179">
    <property type="entry name" value="OS08G0148400 PROTEIN"/>
    <property type="match status" value="1"/>
</dbReference>
<dbReference type="InterPro" id="IPR036093">
    <property type="entry name" value="NAC_dom_sf"/>
</dbReference>
<dbReference type="Pfam" id="PF02365">
    <property type="entry name" value="NAM"/>
    <property type="match status" value="1"/>
</dbReference>
<feature type="domain" description="NAC" evidence="6">
    <location>
        <begin position="15"/>
        <end position="196"/>
    </location>
</feature>
<dbReference type="AlphaFoldDB" id="A0A803KQQ9"/>
<keyword evidence="4" id="KW-0539">Nucleus</keyword>
<dbReference type="Gene3D" id="2.170.150.80">
    <property type="entry name" value="NAC domain"/>
    <property type="match status" value="1"/>
</dbReference>
<dbReference type="SUPFAM" id="SSF101941">
    <property type="entry name" value="NAC domain"/>
    <property type="match status" value="1"/>
</dbReference>
<organism evidence="7 8">
    <name type="scientific">Chenopodium quinoa</name>
    <name type="common">Quinoa</name>
    <dbReference type="NCBI Taxonomy" id="63459"/>
    <lineage>
        <taxon>Eukaryota</taxon>
        <taxon>Viridiplantae</taxon>
        <taxon>Streptophyta</taxon>
        <taxon>Embryophyta</taxon>
        <taxon>Tracheophyta</taxon>
        <taxon>Spermatophyta</taxon>
        <taxon>Magnoliopsida</taxon>
        <taxon>eudicotyledons</taxon>
        <taxon>Gunneridae</taxon>
        <taxon>Pentapetalae</taxon>
        <taxon>Caryophyllales</taxon>
        <taxon>Chenopodiaceae</taxon>
        <taxon>Chenopodioideae</taxon>
        <taxon>Atripliceae</taxon>
        <taxon>Chenopodium</taxon>
    </lineage>
</organism>
<reference evidence="7" key="1">
    <citation type="journal article" date="2017" name="Nature">
        <title>The genome of Chenopodium quinoa.</title>
        <authorList>
            <person name="Jarvis D.E."/>
            <person name="Ho Y.S."/>
            <person name="Lightfoot D.J."/>
            <person name="Schmoeckel S.M."/>
            <person name="Li B."/>
            <person name="Borm T.J.A."/>
            <person name="Ohyanagi H."/>
            <person name="Mineta K."/>
            <person name="Michell C.T."/>
            <person name="Saber N."/>
            <person name="Kharbatia N.M."/>
            <person name="Rupper R.R."/>
            <person name="Sharp A.R."/>
            <person name="Dally N."/>
            <person name="Boughton B.A."/>
            <person name="Woo Y.H."/>
            <person name="Gao G."/>
            <person name="Schijlen E.G.W.M."/>
            <person name="Guo X."/>
            <person name="Momin A.A."/>
            <person name="Negrao S."/>
            <person name="Al-Babili S."/>
            <person name="Gehring C."/>
            <person name="Roessner U."/>
            <person name="Jung C."/>
            <person name="Murphy K."/>
            <person name="Arold S.T."/>
            <person name="Gojobori T."/>
            <person name="van der Linden C.G."/>
            <person name="van Loo E.N."/>
            <person name="Jellen E.N."/>
            <person name="Maughan P.J."/>
            <person name="Tester M."/>
        </authorList>
    </citation>
    <scope>NUCLEOTIDE SEQUENCE [LARGE SCALE GENOMIC DNA]</scope>
    <source>
        <strain evidence="7">cv. PI 614886</strain>
    </source>
</reference>
<keyword evidence="8" id="KW-1185">Reference proteome</keyword>
<dbReference type="GO" id="GO:0006355">
    <property type="term" value="P:regulation of DNA-templated transcription"/>
    <property type="evidence" value="ECO:0007669"/>
    <property type="project" value="InterPro"/>
</dbReference>
<sequence length="307" mass="35908">MDSLSNETENYWNIIPPGYRFEPRDEELITHYLTKKINGEALPPNKMHEAELYGMFGPEELTLYYEPESENTWYFFTRLERLYKNGSRPRRSAGNGYWKATGVDATISNKQGITIGYRKALAFFIKIEPAPKNKNEPKGIKTPWLMHEFRLNNIPSTSEPKPKRLKTNDHDGTSQSQGSKPKNMLDGWVLCKVYRVARDVEVEAINQEEQHLHQEEQHQAIALNIGANDHVLIPAIEDSFEHLQRNRQEEQHLQQEEQHQAIALNNGDNHHLLIPEIEDSFEHQQRNEDMPRFSQEELEFLYNIFPC</sequence>
<protein>
    <recommendedName>
        <fullName evidence="6">NAC domain-containing protein</fullName>
    </recommendedName>
</protein>
<evidence type="ECO:0000313" key="8">
    <source>
        <dbReference type="Proteomes" id="UP000596660"/>
    </source>
</evidence>
<dbReference type="PROSITE" id="PS51005">
    <property type="entry name" value="NAC"/>
    <property type="match status" value="1"/>
</dbReference>
<name>A0A803KQQ9_CHEQI</name>
<dbReference type="Proteomes" id="UP000596660">
    <property type="component" value="Unplaced"/>
</dbReference>
<dbReference type="PANTHER" id="PTHR31719">
    <property type="entry name" value="NAC TRANSCRIPTION FACTOR 56"/>
    <property type="match status" value="1"/>
</dbReference>
<evidence type="ECO:0000259" key="6">
    <source>
        <dbReference type="PROSITE" id="PS51005"/>
    </source>
</evidence>
<keyword evidence="2" id="KW-0238">DNA-binding</keyword>
<keyword evidence="3" id="KW-0804">Transcription</keyword>
<dbReference type="GO" id="GO:0003677">
    <property type="term" value="F:DNA binding"/>
    <property type="evidence" value="ECO:0007669"/>
    <property type="project" value="UniProtKB-KW"/>
</dbReference>
<evidence type="ECO:0000256" key="3">
    <source>
        <dbReference type="ARBA" id="ARBA00023163"/>
    </source>
</evidence>
<evidence type="ECO:0000256" key="5">
    <source>
        <dbReference type="SAM" id="MobiDB-lite"/>
    </source>
</evidence>
<dbReference type="OMA" id="NETENYW"/>
<evidence type="ECO:0000256" key="4">
    <source>
        <dbReference type="ARBA" id="ARBA00023242"/>
    </source>
</evidence>
<evidence type="ECO:0000313" key="7">
    <source>
        <dbReference type="EnsemblPlants" id="AUR62001365-RA:cds"/>
    </source>
</evidence>
<dbReference type="InterPro" id="IPR003441">
    <property type="entry name" value="NAC-dom"/>
</dbReference>
<proteinExistence type="predicted"/>
<feature type="region of interest" description="Disordered" evidence="5">
    <location>
        <begin position="153"/>
        <end position="181"/>
    </location>
</feature>
<accession>A0A803KQQ9</accession>